<dbReference type="EC" id="3.1.3.-" evidence="5"/>
<keyword evidence="4" id="KW-0460">Magnesium</keyword>
<sequence length="222" mass="23456">MTLSTSLPSLVIFDCDGVIVDSEPVLLGFLRGELAERGLDLTMHELENDYVGGTIYTLADKARAAGADLDGDWPSRTYEKVFAHLRGTDVPLVRGIVAALDALDGAGIAYAVASNGPMPKMEITLKQKHPAVFARLEGRIFSAHDVGYAKPDPRLVLAAAEQAGVAPEACLFVDDSPTGATAGVRAGMRTLGYAERTDAARLAAVGAEPFHDMYKLASLIGL</sequence>
<dbReference type="AlphaFoldDB" id="A0A1Y5RGF9"/>
<dbReference type="PRINTS" id="PR00413">
    <property type="entry name" value="HADHALOGNASE"/>
</dbReference>
<evidence type="ECO:0000256" key="3">
    <source>
        <dbReference type="ARBA" id="ARBA00022723"/>
    </source>
</evidence>
<dbReference type="RefSeq" id="WP_234990345.1">
    <property type="nucleotide sequence ID" value="NZ_FWFS01000001.1"/>
</dbReference>
<gene>
    <name evidence="5" type="primary">yieH_1</name>
    <name evidence="5" type="ORF">AQS8620_00325</name>
</gene>
<evidence type="ECO:0000313" key="5">
    <source>
        <dbReference type="EMBL" id="SLN16650.1"/>
    </source>
</evidence>
<name>A0A1Y5RGF9_9RHOB</name>
<dbReference type="InterPro" id="IPR023214">
    <property type="entry name" value="HAD_sf"/>
</dbReference>
<dbReference type="SFLD" id="SFLDS00003">
    <property type="entry name" value="Haloacid_Dehalogenase"/>
    <property type="match status" value="1"/>
</dbReference>
<dbReference type="Gene3D" id="3.40.50.1000">
    <property type="entry name" value="HAD superfamily/HAD-like"/>
    <property type="match status" value="1"/>
</dbReference>
<dbReference type="GO" id="GO:0016787">
    <property type="term" value="F:hydrolase activity"/>
    <property type="evidence" value="ECO:0007669"/>
    <property type="project" value="UniProtKB-KW"/>
</dbReference>
<keyword evidence="3" id="KW-0479">Metal-binding</keyword>
<dbReference type="PANTHER" id="PTHR46193:SF10">
    <property type="entry name" value="6-PHOSPHOGLUCONATE PHOSPHATASE"/>
    <property type="match status" value="1"/>
</dbReference>
<dbReference type="Gene3D" id="1.10.150.240">
    <property type="entry name" value="Putative phosphatase, domain 2"/>
    <property type="match status" value="1"/>
</dbReference>
<organism evidence="5 6">
    <name type="scientific">Aquimixticola soesokkakensis</name>
    <dbReference type="NCBI Taxonomy" id="1519096"/>
    <lineage>
        <taxon>Bacteria</taxon>
        <taxon>Pseudomonadati</taxon>
        <taxon>Pseudomonadota</taxon>
        <taxon>Alphaproteobacteria</taxon>
        <taxon>Rhodobacterales</taxon>
        <taxon>Paracoccaceae</taxon>
        <taxon>Aquimixticola</taxon>
    </lineage>
</organism>
<dbReference type="NCBIfam" id="TIGR01509">
    <property type="entry name" value="HAD-SF-IA-v3"/>
    <property type="match status" value="1"/>
</dbReference>
<keyword evidence="6" id="KW-1185">Reference proteome</keyword>
<accession>A0A1Y5RGF9</accession>
<proteinExistence type="inferred from homology"/>
<dbReference type="SUPFAM" id="SSF56784">
    <property type="entry name" value="HAD-like"/>
    <property type="match status" value="1"/>
</dbReference>
<keyword evidence="5" id="KW-0378">Hydrolase</keyword>
<comment type="cofactor">
    <cofactor evidence="1">
        <name>Mg(2+)</name>
        <dbReference type="ChEBI" id="CHEBI:18420"/>
    </cofactor>
</comment>
<dbReference type="InterPro" id="IPR036412">
    <property type="entry name" value="HAD-like_sf"/>
</dbReference>
<dbReference type="GO" id="GO:0046872">
    <property type="term" value="F:metal ion binding"/>
    <property type="evidence" value="ECO:0007669"/>
    <property type="project" value="UniProtKB-KW"/>
</dbReference>
<dbReference type="InterPro" id="IPR051600">
    <property type="entry name" value="Beta-PGM-like"/>
</dbReference>
<dbReference type="Pfam" id="PF00702">
    <property type="entry name" value="Hydrolase"/>
    <property type="match status" value="1"/>
</dbReference>
<evidence type="ECO:0000256" key="2">
    <source>
        <dbReference type="ARBA" id="ARBA00006171"/>
    </source>
</evidence>
<dbReference type="EMBL" id="FWFS01000001">
    <property type="protein sequence ID" value="SLN16650.1"/>
    <property type="molecule type" value="Genomic_DNA"/>
</dbReference>
<protein>
    <submittedName>
        <fullName evidence="5">6-phosphogluconate phosphatase</fullName>
        <ecNumber evidence="5">3.1.3.-</ecNumber>
    </submittedName>
</protein>
<evidence type="ECO:0000313" key="6">
    <source>
        <dbReference type="Proteomes" id="UP000193862"/>
    </source>
</evidence>
<evidence type="ECO:0000256" key="4">
    <source>
        <dbReference type="ARBA" id="ARBA00022842"/>
    </source>
</evidence>
<comment type="similarity">
    <text evidence="2">Belongs to the HAD-like hydrolase superfamily. CbbY/CbbZ/Gph/YieH family.</text>
</comment>
<evidence type="ECO:0000256" key="1">
    <source>
        <dbReference type="ARBA" id="ARBA00001946"/>
    </source>
</evidence>
<dbReference type="PANTHER" id="PTHR46193">
    <property type="entry name" value="6-PHOSPHOGLUCONATE PHOSPHATASE"/>
    <property type="match status" value="1"/>
</dbReference>
<reference evidence="5 6" key="1">
    <citation type="submission" date="2017-03" db="EMBL/GenBank/DDBJ databases">
        <authorList>
            <person name="Afonso C.L."/>
            <person name="Miller P.J."/>
            <person name="Scott M.A."/>
            <person name="Spackman E."/>
            <person name="Goraichik I."/>
            <person name="Dimitrov K.M."/>
            <person name="Suarez D.L."/>
            <person name="Swayne D.E."/>
        </authorList>
    </citation>
    <scope>NUCLEOTIDE SEQUENCE [LARGE SCALE GENOMIC DNA]</scope>
    <source>
        <strain evidence="5 6">CECT 8620</strain>
    </source>
</reference>
<dbReference type="InterPro" id="IPR023198">
    <property type="entry name" value="PGP-like_dom2"/>
</dbReference>
<dbReference type="SFLD" id="SFLDG01129">
    <property type="entry name" value="C1.5:_HAD__Beta-PGM__Phosphata"/>
    <property type="match status" value="1"/>
</dbReference>
<dbReference type="InterPro" id="IPR006439">
    <property type="entry name" value="HAD-SF_hydro_IA"/>
</dbReference>
<dbReference type="Proteomes" id="UP000193862">
    <property type="component" value="Unassembled WGS sequence"/>
</dbReference>